<evidence type="ECO:0000313" key="3">
    <source>
        <dbReference type="Proteomes" id="UP000249819"/>
    </source>
</evidence>
<feature type="signal peptide" evidence="1">
    <location>
        <begin position="1"/>
        <end position="25"/>
    </location>
</feature>
<evidence type="ECO:0000256" key="1">
    <source>
        <dbReference type="SAM" id="SignalP"/>
    </source>
</evidence>
<feature type="chain" id="PRO_5016363545" description="Lipoprotein" evidence="1">
    <location>
        <begin position="26"/>
        <end position="51"/>
    </location>
</feature>
<dbReference type="EMBL" id="QLMA01000003">
    <property type="protein sequence ID" value="RAJ83561.1"/>
    <property type="molecule type" value="Genomic_DNA"/>
</dbReference>
<comment type="caution">
    <text evidence="2">The sequence shown here is derived from an EMBL/GenBank/DDBJ whole genome shotgun (WGS) entry which is preliminary data.</text>
</comment>
<dbReference type="AlphaFoldDB" id="A0A327W2Q4"/>
<accession>A0A327W2Q4</accession>
<organism evidence="2 3">
    <name type="scientific">Chitinophaga dinghuensis</name>
    <dbReference type="NCBI Taxonomy" id="1539050"/>
    <lineage>
        <taxon>Bacteria</taxon>
        <taxon>Pseudomonadati</taxon>
        <taxon>Bacteroidota</taxon>
        <taxon>Chitinophagia</taxon>
        <taxon>Chitinophagales</taxon>
        <taxon>Chitinophagaceae</taxon>
        <taxon>Chitinophaga</taxon>
    </lineage>
</organism>
<gene>
    <name evidence="2" type="ORF">CLV59_103529</name>
</gene>
<reference evidence="2 3" key="1">
    <citation type="submission" date="2018-06" db="EMBL/GenBank/DDBJ databases">
        <title>Genomic Encyclopedia of Archaeal and Bacterial Type Strains, Phase II (KMG-II): from individual species to whole genera.</title>
        <authorList>
            <person name="Goeker M."/>
        </authorList>
    </citation>
    <scope>NUCLEOTIDE SEQUENCE [LARGE SCALE GENOMIC DNA]</scope>
    <source>
        <strain evidence="2 3">DSM 29821</strain>
    </source>
</reference>
<proteinExistence type="predicted"/>
<evidence type="ECO:0008006" key="4">
    <source>
        <dbReference type="Google" id="ProtNLM"/>
    </source>
</evidence>
<name>A0A327W2Q4_9BACT</name>
<keyword evidence="3" id="KW-1185">Reference proteome</keyword>
<evidence type="ECO:0000313" key="2">
    <source>
        <dbReference type="EMBL" id="RAJ83561.1"/>
    </source>
</evidence>
<dbReference type="PROSITE" id="PS51257">
    <property type="entry name" value="PROKAR_LIPOPROTEIN"/>
    <property type="match status" value="1"/>
</dbReference>
<sequence length="51" mass="5724">MKPYYRILGCTAMLFIFAAFMTSCATHQKLGCPMRGMGMVPTHNADQIKHC</sequence>
<dbReference type="Proteomes" id="UP000249819">
    <property type="component" value="Unassembled WGS sequence"/>
</dbReference>
<protein>
    <recommendedName>
        <fullName evidence="4">Lipoprotein</fullName>
    </recommendedName>
</protein>
<keyword evidence="1" id="KW-0732">Signal</keyword>